<sequence>MTVDATNVLTGAPDQLTTGPILSAPLGTALPTTALGVLDAAFKESGYISEDGLNLTPERSTETIRDWSGSTVRTILNNFDATLAWSHLETNEASLKNYFGDDNVTLTAAGVSNGTQLAAKLKGEELPRKAWVFKIKDGTNKVLVVVPDGQITDTGEVSFTKAGAIMWPCTLTTYPDASGVHVYVYTDDGVFTA</sequence>
<organism evidence="1 2">
    <name type="scientific">Arthrobacter phage Andrew</name>
    <dbReference type="NCBI Taxonomy" id="2419946"/>
    <lineage>
        <taxon>Viruses</taxon>
        <taxon>Duplodnaviria</taxon>
        <taxon>Heunggongvirae</taxon>
        <taxon>Uroviricota</taxon>
        <taxon>Caudoviricetes</taxon>
        <taxon>Andrewvirus</taxon>
        <taxon>Andrewvirus andrew</taxon>
    </lineage>
</organism>
<dbReference type="RefSeq" id="YP_009815699.1">
    <property type="nucleotide sequence ID" value="NC_048098.1"/>
</dbReference>
<reference evidence="1 2" key="1">
    <citation type="submission" date="2018-09" db="EMBL/GenBank/DDBJ databases">
        <authorList>
            <person name="Rimple P.A."/>
            <person name="Stoner T.H."/>
            <person name="Garlena R.A."/>
            <person name="Russell D.A."/>
            <person name="Pope W.H."/>
            <person name="Jacobs-Sera D."/>
            <person name="Hatfull G.F."/>
        </authorList>
    </citation>
    <scope>NUCLEOTIDE SEQUENCE [LARGE SCALE GENOMIC DNA]</scope>
</reference>
<dbReference type="Proteomes" id="UP000274668">
    <property type="component" value="Segment"/>
</dbReference>
<keyword evidence="2" id="KW-1185">Reference proteome</keyword>
<dbReference type="KEGG" id="vg:55006929"/>
<proteinExistence type="predicted"/>
<name>A0A3G2KD38_9CAUD</name>
<evidence type="ECO:0000313" key="1">
    <source>
        <dbReference type="EMBL" id="AYN56830.1"/>
    </source>
</evidence>
<dbReference type="InterPro" id="IPR058154">
    <property type="entry name" value="Bxb1_TTP-like"/>
</dbReference>
<dbReference type="Pfam" id="PF25681">
    <property type="entry name" value="Phage_TTP_17"/>
    <property type="match status" value="1"/>
</dbReference>
<accession>A0A3G2KD38</accession>
<dbReference type="GeneID" id="55006929"/>
<protein>
    <submittedName>
        <fullName evidence="1">Major tail protein</fullName>
    </submittedName>
</protein>
<dbReference type="EMBL" id="MH834595">
    <property type="protein sequence ID" value="AYN56830.1"/>
    <property type="molecule type" value="Genomic_DNA"/>
</dbReference>
<evidence type="ECO:0000313" key="2">
    <source>
        <dbReference type="Proteomes" id="UP000274668"/>
    </source>
</evidence>
<gene>
    <name evidence="1" type="primary">13</name>
    <name evidence="1" type="ORF">PBI_ANDREW_13</name>
</gene>